<evidence type="ECO:0000313" key="1">
    <source>
        <dbReference type="EMBL" id="DAF60614.1"/>
    </source>
</evidence>
<reference evidence="1" key="1">
    <citation type="journal article" date="2021" name="Proc. Natl. Acad. Sci. U.S.A.">
        <title>A Catalog of Tens of Thousands of Viruses from Human Metagenomes Reveals Hidden Associations with Chronic Diseases.</title>
        <authorList>
            <person name="Tisza M.J."/>
            <person name="Buck C.B."/>
        </authorList>
    </citation>
    <scope>NUCLEOTIDE SEQUENCE</scope>
    <source>
        <strain evidence="1">Ctw757</strain>
    </source>
</reference>
<dbReference type="EMBL" id="BK032791">
    <property type="protein sequence ID" value="DAF60614.1"/>
    <property type="molecule type" value="Genomic_DNA"/>
</dbReference>
<name>A0A8S5TBJ7_9CAUD</name>
<accession>A0A8S5TBJ7</accession>
<sequence length="60" mass="6692">MDWDKEIKDLKFRLALLGVAVLLLYVVFFGLLAELLASTGCQQSSFNKINDFAVSGQLQL</sequence>
<organism evidence="1">
    <name type="scientific">Siphoviridae sp. ctw757</name>
    <dbReference type="NCBI Taxonomy" id="2827969"/>
    <lineage>
        <taxon>Viruses</taxon>
        <taxon>Duplodnaviria</taxon>
        <taxon>Heunggongvirae</taxon>
        <taxon>Uroviricota</taxon>
        <taxon>Caudoviricetes</taxon>
    </lineage>
</organism>
<protein>
    <submittedName>
        <fullName evidence="1">Uncharacterized protein</fullName>
    </submittedName>
</protein>
<proteinExistence type="predicted"/>